<protein>
    <submittedName>
        <fullName evidence="2">Uncharacterized protein</fullName>
    </submittedName>
</protein>
<name>A0AAD2GAL1_9STRA</name>
<organism evidence="2 3">
    <name type="scientific">Cylindrotheca closterium</name>
    <dbReference type="NCBI Taxonomy" id="2856"/>
    <lineage>
        <taxon>Eukaryota</taxon>
        <taxon>Sar</taxon>
        <taxon>Stramenopiles</taxon>
        <taxon>Ochrophyta</taxon>
        <taxon>Bacillariophyta</taxon>
        <taxon>Bacillariophyceae</taxon>
        <taxon>Bacillariophycidae</taxon>
        <taxon>Bacillariales</taxon>
        <taxon>Bacillariaceae</taxon>
        <taxon>Cylindrotheca</taxon>
    </lineage>
</organism>
<gene>
    <name evidence="2" type="ORF">CYCCA115_LOCUS23039</name>
</gene>
<evidence type="ECO:0000313" key="3">
    <source>
        <dbReference type="Proteomes" id="UP001295423"/>
    </source>
</evidence>
<sequence length="788" mass="87055">MMPGSSTGRKRTAGKVGRKKKADISCIQNATTQKIASKVVTRSVAAASTAKSAITQLNSPSSKQKPAPSMTRVEEKTSTAPSDSEAPASSTRAEQKQNSAPSMKNVEEAMVSGPSHSEAPLASEDHVHDEQKVIASLPTEKSIPPPLKDNDQVVPQQEDNGDDGEDIRQSSPEDNGPPAPQLEHYEKEEKVTTPPEATPSQPSENWSLSLSDDSLEEFSDEISEWSFASSHRTAIPGDEDYESNNEEAALSPVTEARDCHTTFKHGPNISFTILDLPFEMAQGDEIYTKRNWSVGRLHARVQGSNTLKNVDFDEGISSDEVNHLVWNSQSEIRHVLGKGEKSGCRDKYLEILGAQIGFLKRQGIGARIDAMEKKREGKAKKKVGPGDEGVGALETEMATKRARRKAGLGDEDLNDYWDPSGVTRNRKPNIGLSAEQVQLREQRMKRTDLKAVFANDKPTHHTEVFSNLLLQSENLLQAARQDENERRVASRMKKATAQYQKELNRCYRNDIEANRFIKKYKISPPVLNKFQDHDEISMIRYEPPTAEKGNKATFTITCGPKKGIRIPNVRVEYLEYYLGRGFVDNCISFGEKCATNGLNQPSFHVPLGDSNSDIASDICLFKIDKNGNGVKALPFVQGASDCCLGFSLANALHHLKYHAKAHALYAFSHNLTDYDATSQFKMLSHWVHCSVGAVECLSVKASRKFDGLNGFAQCITLLEEQELVIFVPQARDGTKTHAVTFCHGLIFDATQQYPLRLSEESLSFIAGSAGFAGIWRARVFSLTKNTPK</sequence>
<keyword evidence="3" id="KW-1185">Reference proteome</keyword>
<feature type="compositionally biased region" description="Polar residues" evidence="1">
    <location>
        <begin position="78"/>
        <end position="102"/>
    </location>
</feature>
<dbReference type="EMBL" id="CAKOGP040002358">
    <property type="protein sequence ID" value="CAJ1968004.1"/>
    <property type="molecule type" value="Genomic_DNA"/>
</dbReference>
<evidence type="ECO:0000256" key="1">
    <source>
        <dbReference type="SAM" id="MobiDB-lite"/>
    </source>
</evidence>
<evidence type="ECO:0000313" key="2">
    <source>
        <dbReference type="EMBL" id="CAJ1968004.1"/>
    </source>
</evidence>
<comment type="caution">
    <text evidence="2">The sequence shown here is derived from an EMBL/GenBank/DDBJ whole genome shotgun (WGS) entry which is preliminary data.</text>
</comment>
<feature type="compositionally biased region" description="Low complexity" evidence="1">
    <location>
        <begin position="38"/>
        <end position="53"/>
    </location>
</feature>
<feature type="compositionally biased region" description="Polar residues" evidence="1">
    <location>
        <begin position="54"/>
        <end position="64"/>
    </location>
</feature>
<feature type="compositionally biased region" description="Low complexity" evidence="1">
    <location>
        <begin position="203"/>
        <end position="212"/>
    </location>
</feature>
<feature type="compositionally biased region" description="Basic and acidic residues" evidence="1">
    <location>
        <begin position="123"/>
        <end position="132"/>
    </location>
</feature>
<dbReference type="AlphaFoldDB" id="A0AAD2GAL1"/>
<feature type="compositionally biased region" description="Basic residues" evidence="1">
    <location>
        <begin position="8"/>
        <end position="21"/>
    </location>
</feature>
<accession>A0AAD2GAL1</accession>
<proteinExistence type="predicted"/>
<reference evidence="2" key="1">
    <citation type="submission" date="2023-08" db="EMBL/GenBank/DDBJ databases">
        <authorList>
            <person name="Audoor S."/>
            <person name="Bilcke G."/>
        </authorList>
    </citation>
    <scope>NUCLEOTIDE SEQUENCE</scope>
</reference>
<feature type="region of interest" description="Disordered" evidence="1">
    <location>
        <begin position="38"/>
        <end position="215"/>
    </location>
</feature>
<feature type="region of interest" description="Disordered" evidence="1">
    <location>
        <begin position="1"/>
        <end position="24"/>
    </location>
</feature>
<dbReference type="Proteomes" id="UP001295423">
    <property type="component" value="Unassembled WGS sequence"/>
</dbReference>